<evidence type="ECO:0000256" key="4">
    <source>
        <dbReference type="ARBA" id="ARBA00023163"/>
    </source>
</evidence>
<dbReference type="OrthoDB" id="1002319at2759"/>
<dbReference type="Proteomes" id="UP000515121">
    <property type="component" value="Unplaced"/>
</dbReference>
<evidence type="ECO:0000313" key="7">
    <source>
        <dbReference type="Proteomes" id="UP000515121"/>
    </source>
</evidence>
<dbReference type="InterPro" id="IPR003340">
    <property type="entry name" value="B3_DNA-bd"/>
</dbReference>
<dbReference type="InterPro" id="IPR015300">
    <property type="entry name" value="DNA-bd_pseudobarrel_sf"/>
</dbReference>
<evidence type="ECO:0000256" key="1">
    <source>
        <dbReference type="ARBA" id="ARBA00004123"/>
    </source>
</evidence>
<dbReference type="GO" id="GO:0003677">
    <property type="term" value="F:DNA binding"/>
    <property type="evidence" value="ECO:0007669"/>
    <property type="project" value="UniProtKB-KW"/>
</dbReference>
<protein>
    <submittedName>
        <fullName evidence="8">Uncharacterized protein LOC111300619 isoform X1</fullName>
    </submittedName>
</protein>
<name>A0A6P5ZGX1_DURZI</name>
<proteinExistence type="predicted"/>
<evidence type="ECO:0000256" key="5">
    <source>
        <dbReference type="ARBA" id="ARBA00023242"/>
    </source>
</evidence>
<dbReference type="SUPFAM" id="SSF101936">
    <property type="entry name" value="DNA-binding pseudobarrel domain"/>
    <property type="match status" value="1"/>
</dbReference>
<dbReference type="AlphaFoldDB" id="A0A6P5ZGX1"/>
<keyword evidence="5" id="KW-0539">Nucleus</keyword>
<reference evidence="8" key="1">
    <citation type="submission" date="2025-08" db="UniProtKB">
        <authorList>
            <consortium name="RefSeq"/>
        </authorList>
    </citation>
    <scope>IDENTIFICATION</scope>
    <source>
        <tissue evidence="8">Fruit stalk</tissue>
    </source>
</reference>
<dbReference type="Gene3D" id="2.40.330.10">
    <property type="entry name" value="DNA-binding pseudobarrel domain"/>
    <property type="match status" value="1"/>
</dbReference>
<sequence>MAFQEDMRRRICSKRLAPTDISKRLAIPTKSLAFFPSSRSRPMEFPVHEEESSGRVWTFACSIRKTGFKKPVLQKEWLLFVDFHDLRVGDVVTIYEHVSEDEIKLFGKLLRRLYYHSIKVERAAPNDDANEADAM</sequence>
<keyword evidence="4" id="KW-0804">Transcription</keyword>
<dbReference type="CDD" id="cd10017">
    <property type="entry name" value="B3_DNA"/>
    <property type="match status" value="1"/>
</dbReference>
<dbReference type="Pfam" id="PF02362">
    <property type="entry name" value="B3"/>
    <property type="match status" value="1"/>
</dbReference>
<dbReference type="KEGG" id="dzi:111300619"/>
<dbReference type="GO" id="GO:0005634">
    <property type="term" value="C:nucleus"/>
    <property type="evidence" value="ECO:0007669"/>
    <property type="project" value="UniProtKB-SubCell"/>
</dbReference>
<organism evidence="7 8">
    <name type="scientific">Durio zibethinus</name>
    <name type="common">Durian</name>
    <dbReference type="NCBI Taxonomy" id="66656"/>
    <lineage>
        <taxon>Eukaryota</taxon>
        <taxon>Viridiplantae</taxon>
        <taxon>Streptophyta</taxon>
        <taxon>Embryophyta</taxon>
        <taxon>Tracheophyta</taxon>
        <taxon>Spermatophyta</taxon>
        <taxon>Magnoliopsida</taxon>
        <taxon>eudicotyledons</taxon>
        <taxon>Gunneridae</taxon>
        <taxon>Pentapetalae</taxon>
        <taxon>rosids</taxon>
        <taxon>malvids</taxon>
        <taxon>Malvales</taxon>
        <taxon>Malvaceae</taxon>
        <taxon>Helicteroideae</taxon>
        <taxon>Durio</taxon>
    </lineage>
</organism>
<dbReference type="RefSeq" id="XP_022751979.1">
    <property type="nucleotide sequence ID" value="XM_022896244.1"/>
</dbReference>
<evidence type="ECO:0000313" key="8">
    <source>
        <dbReference type="RefSeq" id="XP_022751979.1"/>
    </source>
</evidence>
<keyword evidence="7" id="KW-1185">Reference proteome</keyword>
<keyword evidence="2" id="KW-0805">Transcription regulation</keyword>
<keyword evidence="3" id="KW-0238">DNA-binding</keyword>
<evidence type="ECO:0000256" key="2">
    <source>
        <dbReference type="ARBA" id="ARBA00023015"/>
    </source>
</evidence>
<evidence type="ECO:0000256" key="3">
    <source>
        <dbReference type="ARBA" id="ARBA00023125"/>
    </source>
</evidence>
<accession>A0A6P5ZGX1</accession>
<gene>
    <name evidence="8" type="primary">LOC111300619</name>
</gene>
<feature type="domain" description="TF-B3" evidence="6">
    <location>
        <begin position="22"/>
        <end position="103"/>
    </location>
</feature>
<evidence type="ECO:0000259" key="6">
    <source>
        <dbReference type="Pfam" id="PF02362"/>
    </source>
</evidence>
<dbReference type="GeneID" id="111300619"/>
<comment type="subcellular location">
    <subcellularLocation>
        <location evidence="1">Nucleus</location>
    </subcellularLocation>
</comment>